<sequence>MSMKWRRKNVCSKECKWTLLICAPICIHCAVLWANKEFDPLPTPAWPLLEENLNYRNIVSKTQKHFLNGIYGLESLASQNGSNFVYASSKNGQIVKLLIAENFKPVVIDLFNYGSQKIKKRPLGLRFSPFSPELLYFVDAYQGIFVLDTVKKTTSAIYTNESMPYLNDFDFLWNGDLVLSQPSVKYSDEMFHRIVFESRPNGQILRFSEKNKTFEVLLDQLFTPNGIQATPDRRSFYFSEMMAYRIQKVDFADNGVETKVVVDNLPGMPDNIRLSINEQLLIIPLPEERLELPLNHPIMKHHVLFASFIFIQKMTKYLDL</sequence>
<proteinExistence type="predicted"/>
<organism evidence="1 2">
    <name type="scientific">Panagrolaimus sp. JU765</name>
    <dbReference type="NCBI Taxonomy" id="591449"/>
    <lineage>
        <taxon>Eukaryota</taxon>
        <taxon>Metazoa</taxon>
        <taxon>Ecdysozoa</taxon>
        <taxon>Nematoda</taxon>
        <taxon>Chromadorea</taxon>
        <taxon>Rhabditida</taxon>
        <taxon>Tylenchina</taxon>
        <taxon>Panagrolaimomorpha</taxon>
        <taxon>Panagrolaimoidea</taxon>
        <taxon>Panagrolaimidae</taxon>
        <taxon>Panagrolaimus</taxon>
    </lineage>
</organism>
<dbReference type="WBParaSite" id="JU765_v2.g13051.t1">
    <property type="protein sequence ID" value="JU765_v2.g13051.t1"/>
    <property type="gene ID" value="JU765_v2.g13051"/>
</dbReference>
<dbReference type="Proteomes" id="UP000887576">
    <property type="component" value="Unplaced"/>
</dbReference>
<evidence type="ECO:0000313" key="1">
    <source>
        <dbReference type="Proteomes" id="UP000887576"/>
    </source>
</evidence>
<reference evidence="2" key="1">
    <citation type="submission" date="2022-11" db="UniProtKB">
        <authorList>
            <consortium name="WormBaseParasite"/>
        </authorList>
    </citation>
    <scope>IDENTIFICATION</scope>
</reference>
<evidence type="ECO:0000313" key="2">
    <source>
        <dbReference type="WBParaSite" id="JU765_v2.g13051.t1"/>
    </source>
</evidence>
<accession>A0AC34Q5F3</accession>
<name>A0AC34Q5F3_9BILA</name>
<protein>
    <submittedName>
        <fullName evidence="2">Strictosidine synthase conserved region domain-containing protein</fullName>
    </submittedName>
</protein>